<evidence type="ECO:0000313" key="1">
    <source>
        <dbReference type="EMBL" id="CUM75508.1"/>
    </source>
</evidence>
<evidence type="ECO:0000313" key="2">
    <source>
        <dbReference type="Proteomes" id="UP000095597"/>
    </source>
</evidence>
<gene>
    <name evidence="1" type="ORF">ERS852573_00374</name>
</gene>
<sequence length="84" mass="9711">MTEHICDRCKRPTGKTWYTIDIYGHNDGPIGTADSLAQNLSQTMLKAGCQKEYCKQCKEEIEKYINCDMATTERTYITDKPRKQ</sequence>
<dbReference type="RefSeq" id="WP_055213408.1">
    <property type="nucleotide sequence ID" value="NZ_CYXO01000002.1"/>
</dbReference>
<accession>A0A173RDZ1</accession>
<dbReference type="EMBL" id="CYXO01000002">
    <property type="protein sequence ID" value="CUM75508.1"/>
    <property type="molecule type" value="Genomic_DNA"/>
</dbReference>
<dbReference type="OrthoDB" id="10003291at2"/>
<protein>
    <submittedName>
        <fullName evidence="1">Uncharacterized protein</fullName>
    </submittedName>
</protein>
<organism evidence="1 2">
    <name type="scientific">Dorea longicatena</name>
    <dbReference type="NCBI Taxonomy" id="88431"/>
    <lineage>
        <taxon>Bacteria</taxon>
        <taxon>Bacillati</taxon>
        <taxon>Bacillota</taxon>
        <taxon>Clostridia</taxon>
        <taxon>Lachnospirales</taxon>
        <taxon>Lachnospiraceae</taxon>
        <taxon>Dorea</taxon>
    </lineage>
</organism>
<proteinExistence type="predicted"/>
<reference evidence="1 2" key="1">
    <citation type="submission" date="2015-09" db="EMBL/GenBank/DDBJ databases">
        <authorList>
            <consortium name="Pathogen Informatics"/>
        </authorList>
    </citation>
    <scope>NUCLEOTIDE SEQUENCE [LARGE SCALE GENOMIC DNA]</scope>
    <source>
        <strain evidence="1 2">2789STDY5834961</strain>
    </source>
</reference>
<name>A0A173RDZ1_9FIRM</name>
<dbReference type="AlphaFoldDB" id="A0A173RDZ1"/>
<dbReference type="Proteomes" id="UP000095597">
    <property type="component" value="Unassembled WGS sequence"/>
</dbReference>